<keyword evidence="2" id="KW-1185">Reference proteome</keyword>
<organism evidence="1 2">
    <name type="scientific">Sphingorhabdus buctiana</name>
    <dbReference type="NCBI Taxonomy" id="1508805"/>
    <lineage>
        <taxon>Bacteria</taxon>
        <taxon>Pseudomonadati</taxon>
        <taxon>Pseudomonadota</taxon>
        <taxon>Alphaproteobacteria</taxon>
        <taxon>Sphingomonadales</taxon>
        <taxon>Sphingomonadaceae</taxon>
        <taxon>Sphingorhabdus</taxon>
    </lineage>
</organism>
<dbReference type="Proteomes" id="UP001597215">
    <property type="component" value="Unassembled WGS sequence"/>
</dbReference>
<gene>
    <name evidence="1" type="ORF">ACFSAG_09540</name>
</gene>
<comment type="caution">
    <text evidence="1">The sequence shown here is derived from an EMBL/GenBank/DDBJ whole genome shotgun (WGS) entry which is preliminary data.</text>
</comment>
<accession>A0ABW4MDG7</accession>
<dbReference type="RefSeq" id="WP_381514025.1">
    <property type="nucleotide sequence ID" value="NZ_JBHUEL010000008.1"/>
</dbReference>
<sequence length="319" mass="35175">MASLLLAATPAYATPAEDDLAEFLRKNYNKSGGLLDALLPNAPTGYAADYEGQQTDGSYWTSAYFNALNVATAGWPQRTLSKYCAKAKGTLVQSYAVRVFDNGIGSGPITLADPNGDTELAVDRWMIERWRYGAWQSEQKSGPREWDLRSPAGLIDAKGFLGLFSCHDESGKSLWHVAILPTRFGNMQALQEVGRSANAWFMLSIRPVTATEIAKTAAEKQAVEEKERAAQLAINDQWKREAAVREEQGAKRAALLVSFRKSLTVGTKTNCGRVLAFNGPLVEVQVPSHVQLRNSATRVFVERDKLEPDDAEAWNCKWD</sequence>
<dbReference type="EMBL" id="JBHUEL010000008">
    <property type="protein sequence ID" value="MFD1767086.1"/>
    <property type="molecule type" value="Genomic_DNA"/>
</dbReference>
<evidence type="ECO:0000313" key="2">
    <source>
        <dbReference type="Proteomes" id="UP001597215"/>
    </source>
</evidence>
<proteinExistence type="predicted"/>
<protein>
    <submittedName>
        <fullName evidence="1">Uncharacterized protein</fullName>
    </submittedName>
</protein>
<name>A0ABW4MDG7_9SPHN</name>
<evidence type="ECO:0000313" key="1">
    <source>
        <dbReference type="EMBL" id="MFD1767086.1"/>
    </source>
</evidence>
<reference evidence="2" key="1">
    <citation type="journal article" date="2019" name="Int. J. Syst. Evol. Microbiol.">
        <title>The Global Catalogue of Microorganisms (GCM) 10K type strain sequencing project: providing services to taxonomists for standard genome sequencing and annotation.</title>
        <authorList>
            <consortium name="The Broad Institute Genomics Platform"/>
            <consortium name="The Broad Institute Genome Sequencing Center for Infectious Disease"/>
            <person name="Wu L."/>
            <person name="Ma J."/>
        </authorList>
    </citation>
    <scope>NUCLEOTIDE SEQUENCE [LARGE SCALE GENOMIC DNA]</scope>
    <source>
        <strain evidence="2">CGMCC 1.12449</strain>
    </source>
</reference>